<keyword evidence="2" id="KW-0539">Nucleus</keyword>
<dbReference type="RefSeq" id="XP_024586125.1">
    <property type="nucleotide sequence ID" value="XM_024720980.1"/>
</dbReference>
<feature type="compositionally biased region" description="Basic residues" evidence="4">
    <location>
        <begin position="1"/>
        <end position="15"/>
    </location>
</feature>
<dbReference type="STRING" id="4781.A0A0P1B6P3"/>
<feature type="compositionally biased region" description="Basic residues" evidence="4">
    <location>
        <begin position="108"/>
        <end position="117"/>
    </location>
</feature>
<reference evidence="6" key="1">
    <citation type="submission" date="2014-09" db="EMBL/GenBank/DDBJ databases">
        <authorList>
            <person name="Sharma Rahul"/>
            <person name="Thines Marco"/>
        </authorList>
    </citation>
    <scope>NUCLEOTIDE SEQUENCE [LARGE SCALE GENOMIC DNA]</scope>
</reference>
<name>A0A0P1B6P3_PLAHL</name>
<feature type="coiled-coil region" evidence="3">
    <location>
        <begin position="275"/>
        <end position="316"/>
    </location>
</feature>
<protein>
    <submittedName>
        <fullName evidence="5">Transcriptional regulators binding to the GC-rich sequences</fullName>
    </submittedName>
</protein>
<evidence type="ECO:0000256" key="4">
    <source>
        <dbReference type="SAM" id="MobiDB-lite"/>
    </source>
</evidence>
<evidence type="ECO:0000256" key="1">
    <source>
        <dbReference type="ARBA" id="ARBA00004123"/>
    </source>
</evidence>
<dbReference type="PANTHER" id="PTHR12214:SF0">
    <property type="entry name" value="LD29489P"/>
    <property type="match status" value="1"/>
</dbReference>
<keyword evidence="6" id="KW-1185">Reference proteome</keyword>
<dbReference type="InterPro" id="IPR012890">
    <property type="entry name" value="GCFC2-like"/>
</dbReference>
<dbReference type="Proteomes" id="UP000054928">
    <property type="component" value="Unassembled WGS sequence"/>
</dbReference>
<dbReference type="GO" id="GO:0003677">
    <property type="term" value="F:DNA binding"/>
    <property type="evidence" value="ECO:0007669"/>
    <property type="project" value="InterPro"/>
</dbReference>
<keyword evidence="3" id="KW-0175">Coiled coil</keyword>
<accession>A0A0P1B6P3</accession>
<evidence type="ECO:0000313" key="6">
    <source>
        <dbReference type="Proteomes" id="UP000054928"/>
    </source>
</evidence>
<feature type="region of interest" description="Disordered" evidence="4">
    <location>
        <begin position="103"/>
        <end position="137"/>
    </location>
</feature>
<dbReference type="EMBL" id="CCYD01003090">
    <property type="protein sequence ID" value="CEG49756.1"/>
    <property type="molecule type" value="Genomic_DNA"/>
</dbReference>
<dbReference type="PANTHER" id="PTHR12214">
    <property type="entry name" value="GC-RICH SEQUENCE DNA-BINDING FACTOR"/>
    <property type="match status" value="1"/>
</dbReference>
<sequence length="727" mass="83369">MFRSKKKNVGGRKRRDVGADNQVSAAFDDIKKSHSDENLTLGDSEAIRSDLHVLENLRHTRSRATKTTMTFSSKSMSAEASRGSIYSGEVSAEINGLLSFADEEHSEKKKQKKRKMRPNLVASSTVNGEMEEDPPRQYSAEMLSSLRNEQSVTNNELQMDVKMHEVEQESEAEMEHQMLEEEEEDFIALDKGNKKTRHSTNRVTFGEQLNDEEIPNMEITEELSEEEDQNIKWEEELMRRGGHGVSSALESKECHSLPIYPTRKKVTCVTLGSVLGKLERNLETSKAESERVSRELVRLKAEKALIETTVEKQKEELAVSSKEFEYFQKIEDFVKGLSFCLREKLPVIQANEKRILDERVKQVKTCREEENHGIQEDLNLFLHSGVLQQSDIFGLNHVDLLVNGDAASNDTKHAERMHKYRQHYIETDKADPRNEEQDFFADTIDELNSIERVYGQFQEWKATFPEVYESTYCELAQEKLLAPYVKAELLYWDPLRSASAESKKSIDEFSWFRVLKQHVHQPSQNHDTMDGLIIYQVRDVLLKKVIDAVSSYFDPYSSLQVRSLLQVLDDVRRYGFSVYVEDALNTIIKAALESFSRAANCTVLVAIDQNIATSHDNVNVLARYLLERFNTLLDNLLDLFVGLPKGPIASAGFRCLLKRLHQLLAYVQFCQKSEKMQQIATATQVVRQLSGSSYLHQLLSEPSQERELKHIMTLFTPFLHISGSEFE</sequence>
<proteinExistence type="predicted"/>
<comment type="subcellular location">
    <subcellularLocation>
        <location evidence="1">Nucleus</location>
    </subcellularLocation>
</comment>
<organism evidence="5 6">
    <name type="scientific">Plasmopara halstedii</name>
    <name type="common">Downy mildew of sunflower</name>
    <dbReference type="NCBI Taxonomy" id="4781"/>
    <lineage>
        <taxon>Eukaryota</taxon>
        <taxon>Sar</taxon>
        <taxon>Stramenopiles</taxon>
        <taxon>Oomycota</taxon>
        <taxon>Peronosporomycetes</taxon>
        <taxon>Peronosporales</taxon>
        <taxon>Peronosporaceae</taxon>
        <taxon>Plasmopara</taxon>
    </lineage>
</organism>
<dbReference type="OrthoDB" id="429427at2759"/>
<dbReference type="OMA" id="GRFQEWK"/>
<evidence type="ECO:0000313" key="5">
    <source>
        <dbReference type="EMBL" id="CEG49756.1"/>
    </source>
</evidence>
<dbReference type="GeneID" id="36402558"/>
<dbReference type="GO" id="GO:0000398">
    <property type="term" value="P:mRNA splicing, via spliceosome"/>
    <property type="evidence" value="ECO:0007669"/>
    <property type="project" value="InterPro"/>
</dbReference>
<evidence type="ECO:0000256" key="2">
    <source>
        <dbReference type="ARBA" id="ARBA00023242"/>
    </source>
</evidence>
<evidence type="ECO:0000256" key="3">
    <source>
        <dbReference type="SAM" id="Coils"/>
    </source>
</evidence>
<dbReference type="AlphaFoldDB" id="A0A0P1B6P3"/>
<feature type="region of interest" description="Disordered" evidence="4">
    <location>
        <begin position="1"/>
        <end position="22"/>
    </location>
</feature>
<dbReference type="GO" id="GO:0005634">
    <property type="term" value="C:nucleus"/>
    <property type="evidence" value="ECO:0007669"/>
    <property type="project" value="UniProtKB-SubCell"/>
</dbReference>